<dbReference type="EMBL" id="MU277249">
    <property type="protein sequence ID" value="KAI0057289.1"/>
    <property type="molecule type" value="Genomic_DNA"/>
</dbReference>
<gene>
    <name evidence="1" type="ORF">BV25DRAFT_1440641</name>
</gene>
<reference evidence="1" key="2">
    <citation type="journal article" date="2022" name="New Phytol.">
        <title>Evolutionary transition to the ectomycorrhizal habit in the genomes of a hyperdiverse lineage of mushroom-forming fungi.</title>
        <authorList>
            <person name="Looney B."/>
            <person name="Miyauchi S."/>
            <person name="Morin E."/>
            <person name="Drula E."/>
            <person name="Courty P.E."/>
            <person name="Kohler A."/>
            <person name="Kuo A."/>
            <person name="LaButti K."/>
            <person name="Pangilinan J."/>
            <person name="Lipzen A."/>
            <person name="Riley R."/>
            <person name="Andreopoulos W."/>
            <person name="He G."/>
            <person name="Johnson J."/>
            <person name="Nolan M."/>
            <person name="Tritt A."/>
            <person name="Barry K.W."/>
            <person name="Grigoriev I.V."/>
            <person name="Nagy L.G."/>
            <person name="Hibbett D."/>
            <person name="Henrissat B."/>
            <person name="Matheny P.B."/>
            <person name="Labbe J."/>
            <person name="Martin F.M."/>
        </authorList>
    </citation>
    <scope>NUCLEOTIDE SEQUENCE</scope>
    <source>
        <strain evidence="1">HHB10654</strain>
    </source>
</reference>
<name>A0ACB8SL90_9AGAM</name>
<organism evidence="1 2">
    <name type="scientific">Artomyces pyxidatus</name>
    <dbReference type="NCBI Taxonomy" id="48021"/>
    <lineage>
        <taxon>Eukaryota</taxon>
        <taxon>Fungi</taxon>
        <taxon>Dikarya</taxon>
        <taxon>Basidiomycota</taxon>
        <taxon>Agaricomycotina</taxon>
        <taxon>Agaricomycetes</taxon>
        <taxon>Russulales</taxon>
        <taxon>Auriscalpiaceae</taxon>
        <taxon>Artomyces</taxon>
    </lineage>
</organism>
<keyword evidence="2" id="KW-1185">Reference proteome</keyword>
<accession>A0ACB8SL90</accession>
<evidence type="ECO:0000313" key="2">
    <source>
        <dbReference type="Proteomes" id="UP000814140"/>
    </source>
</evidence>
<proteinExistence type="predicted"/>
<protein>
    <submittedName>
        <fullName evidence="1">Uncharacterized protein</fullName>
    </submittedName>
</protein>
<comment type="caution">
    <text evidence="1">The sequence shown here is derived from an EMBL/GenBank/DDBJ whole genome shotgun (WGS) entry which is preliminary data.</text>
</comment>
<reference evidence="1" key="1">
    <citation type="submission" date="2021-03" db="EMBL/GenBank/DDBJ databases">
        <authorList>
            <consortium name="DOE Joint Genome Institute"/>
            <person name="Ahrendt S."/>
            <person name="Looney B.P."/>
            <person name="Miyauchi S."/>
            <person name="Morin E."/>
            <person name="Drula E."/>
            <person name="Courty P.E."/>
            <person name="Chicoki N."/>
            <person name="Fauchery L."/>
            <person name="Kohler A."/>
            <person name="Kuo A."/>
            <person name="Labutti K."/>
            <person name="Pangilinan J."/>
            <person name="Lipzen A."/>
            <person name="Riley R."/>
            <person name="Andreopoulos W."/>
            <person name="He G."/>
            <person name="Johnson J."/>
            <person name="Barry K.W."/>
            <person name="Grigoriev I.V."/>
            <person name="Nagy L."/>
            <person name="Hibbett D."/>
            <person name="Henrissat B."/>
            <person name="Matheny P.B."/>
            <person name="Labbe J."/>
            <person name="Martin F."/>
        </authorList>
    </citation>
    <scope>NUCLEOTIDE SEQUENCE</scope>
    <source>
        <strain evidence="1">HHB10654</strain>
    </source>
</reference>
<evidence type="ECO:0000313" key="1">
    <source>
        <dbReference type="EMBL" id="KAI0057289.1"/>
    </source>
</evidence>
<sequence length="225" mass="25212">MCGCGGTLLFYWHLRQPAVHHVQPWQPITSRLTSSERRTHKPSRIPNNIPAMHLLSYWRRISIYLRAPRLTPVAHGEIKLPCEITATRGRFPIPLQNVANLNRAPSARRCASEKYMCVRATSYASHDAIRDRLPVARISPAAGSPARLSGPSETSFPAIRRRRCPVDRLRCRRGLCAQAAGTVAVPFPMAIYHGTYRSRIPIARSLAGTRCQCHVGFAVRLGYKL</sequence>
<dbReference type="Proteomes" id="UP000814140">
    <property type="component" value="Unassembled WGS sequence"/>
</dbReference>